<name>A0AA42BN47_9BACI</name>
<accession>A0AA42BN47</accession>
<dbReference type="AlphaFoldDB" id="A0AA42BN47"/>
<protein>
    <submittedName>
        <fullName evidence="10">Cation diffusion facilitator family transporter</fullName>
    </submittedName>
</protein>
<feature type="transmembrane region" description="Helical" evidence="7">
    <location>
        <begin position="40"/>
        <end position="61"/>
    </location>
</feature>
<dbReference type="Gene3D" id="1.20.1510.10">
    <property type="entry name" value="Cation efflux protein transmembrane domain"/>
    <property type="match status" value="1"/>
</dbReference>
<dbReference type="Pfam" id="PF16916">
    <property type="entry name" value="ZT_dimer"/>
    <property type="match status" value="1"/>
</dbReference>
<sequence>MEKDARYKEAQRSVVISIAANISLSIIKAIIGYFGNSRALLADAMNSASDVGGSIAIFLGLRAAKQAPDEDHPYGHGKAEPVAAMIVAVLMAIVGLETASSSIQAFREELAPPEAVALIAVAVAIVVKELLFRYQYSLGKRIRSDAVMANAHEHRADVFASSAALVGISAALAGGYFGIDWLLYADPAAGLVVALLILRMAWKVGSEAAHSTLDHVMHEEEAAPMREKASRVAGVKRIDSFYAREHGYYVIIDVKVSVDPHITVEAGHRIGKRVKEVLMEEEHVQNVFVHINPYLPAG</sequence>
<dbReference type="GO" id="GO:0016020">
    <property type="term" value="C:membrane"/>
    <property type="evidence" value="ECO:0007669"/>
    <property type="project" value="UniProtKB-SubCell"/>
</dbReference>
<dbReference type="NCBIfam" id="TIGR01297">
    <property type="entry name" value="CDF"/>
    <property type="match status" value="1"/>
</dbReference>
<feature type="transmembrane region" description="Helical" evidence="7">
    <location>
        <begin position="115"/>
        <end position="136"/>
    </location>
</feature>
<comment type="subcellular location">
    <subcellularLocation>
        <location evidence="1">Membrane</location>
        <topology evidence="1">Multi-pass membrane protein</topology>
    </subcellularLocation>
</comment>
<feature type="domain" description="Cation efflux protein cytoplasmic" evidence="9">
    <location>
        <begin position="218"/>
        <end position="294"/>
    </location>
</feature>
<dbReference type="FunFam" id="1.20.1510.10:FF:000006">
    <property type="entry name" value="Divalent cation efflux transporter"/>
    <property type="match status" value="1"/>
</dbReference>
<comment type="similarity">
    <text evidence="2">Belongs to the cation diffusion facilitator (CDF) transporter (TC 2.A.4) family.</text>
</comment>
<dbReference type="Gene3D" id="3.30.70.1350">
    <property type="entry name" value="Cation efflux protein, cytoplasmic domain"/>
    <property type="match status" value="1"/>
</dbReference>
<dbReference type="EMBL" id="JANCLT010000001">
    <property type="protein sequence ID" value="MCP8967287.1"/>
    <property type="molecule type" value="Genomic_DNA"/>
</dbReference>
<keyword evidence="3" id="KW-0813">Transport</keyword>
<evidence type="ECO:0000256" key="2">
    <source>
        <dbReference type="ARBA" id="ARBA00008114"/>
    </source>
</evidence>
<evidence type="ECO:0000313" key="11">
    <source>
        <dbReference type="Proteomes" id="UP001156102"/>
    </source>
</evidence>
<keyword evidence="4 7" id="KW-0812">Transmembrane</keyword>
<gene>
    <name evidence="10" type="ORF">NK662_01875</name>
</gene>
<dbReference type="PANTHER" id="PTHR43840:SF15">
    <property type="entry name" value="MITOCHONDRIAL METAL TRANSPORTER 1-RELATED"/>
    <property type="match status" value="1"/>
</dbReference>
<evidence type="ECO:0000256" key="4">
    <source>
        <dbReference type="ARBA" id="ARBA00022692"/>
    </source>
</evidence>
<evidence type="ECO:0000256" key="6">
    <source>
        <dbReference type="ARBA" id="ARBA00023136"/>
    </source>
</evidence>
<evidence type="ECO:0000256" key="5">
    <source>
        <dbReference type="ARBA" id="ARBA00022989"/>
    </source>
</evidence>
<keyword evidence="6 7" id="KW-0472">Membrane</keyword>
<comment type="caution">
    <text evidence="10">The sequence shown here is derived from an EMBL/GenBank/DDBJ whole genome shotgun (WGS) entry which is preliminary data.</text>
</comment>
<evidence type="ECO:0000313" key="10">
    <source>
        <dbReference type="EMBL" id="MCP8967287.1"/>
    </source>
</evidence>
<evidence type="ECO:0000259" key="9">
    <source>
        <dbReference type="Pfam" id="PF16916"/>
    </source>
</evidence>
<dbReference type="SUPFAM" id="SSF161111">
    <property type="entry name" value="Cation efflux protein transmembrane domain-like"/>
    <property type="match status" value="1"/>
</dbReference>
<reference evidence="10" key="1">
    <citation type="submission" date="2022-07" db="EMBL/GenBank/DDBJ databases">
        <authorList>
            <person name="Li W.-J."/>
            <person name="Deng Q.-Q."/>
        </authorList>
    </citation>
    <scope>NUCLEOTIDE SEQUENCE</scope>
    <source>
        <strain evidence="10">SYSU M60031</strain>
    </source>
</reference>
<keyword evidence="11" id="KW-1185">Reference proteome</keyword>
<dbReference type="RefSeq" id="WP_254756775.1">
    <property type="nucleotide sequence ID" value="NZ_JANCLT010000001.1"/>
</dbReference>
<dbReference type="InterPro" id="IPR027470">
    <property type="entry name" value="Cation_efflux_CTD"/>
</dbReference>
<dbReference type="InterPro" id="IPR036837">
    <property type="entry name" value="Cation_efflux_CTD_sf"/>
</dbReference>
<feature type="transmembrane region" description="Helical" evidence="7">
    <location>
        <begin position="156"/>
        <end position="177"/>
    </location>
</feature>
<proteinExistence type="inferred from homology"/>
<evidence type="ECO:0000259" key="8">
    <source>
        <dbReference type="Pfam" id="PF01545"/>
    </source>
</evidence>
<dbReference type="InterPro" id="IPR050291">
    <property type="entry name" value="CDF_Transporter"/>
</dbReference>
<dbReference type="GO" id="GO:0008324">
    <property type="term" value="F:monoatomic cation transmembrane transporter activity"/>
    <property type="evidence" value="ECO:0007669"/>
    <property type="project" value="InterPro"/>
</dbReference>
<dbReference type="PANTHER" id="PTHR43840">
    <property type="entry name" value="MITOCHONDRIAL METAL TRANSPORTER 1-RELATED"/>
    <property type="match status" value="1"/>
</dbReference>
<feature type="transmembrane region" description="Helical" evidence="7">
    <location>
        <begin position="183"/>
        <end position="202"/>
    </location>
</feature>
<dbReference type="SUPFAM" id="SSF160240">
    <property type="entry name" value="Cation efflux protein cytoplasmic domain-like"/>
    <property type="match status" value="1"/>
</dbReference>
<dbReference type="Pfam" id="PF01545">
    <property type="entry name" value="Cation_efflux"/>
    <property type="match status" value="1"/>
</dbReference>
<dbReference type="InterPro" id="IPR002524">
    <property type="entry name" value="Cation_efflux"/>
</dbReference>
<keyword evidence="5 7" id="KW-1133">Transmembrane helix</keyword>
<dbReference type="Proteomes" id="UP001156102">
    <property type="component" value="Unassembled WGS sequence"/>
</dbReference>
<organism evidence="10 11">
    <name type="scientific">Ectobacillus ponti</name>
    <dbReference type="NCBI Taxonomy" id="2961894"/>
    <lineage>
        <taxon>Bacteria</taxon>
        <taxon>Bacillati</taxon>
        <taxon>Bacillota</taxon>
        <taxon>Bacilli</taxon>
        <taxon>Bacillales</taxon>
        <taxon>Bacillaceae</taxon>
        <taxon>Ectobacillus</taxon>
    </lineage>
</organism>
<feature type="transmembrane region" description="Helical" evidence="7">
    <location>
        <begin position="12"/>
        <end position="34"/>
    </location>
</feature>
<feature type="domain" description="Cation efflux protein transmembrane" evidence="8">
    <location>
        <begin position="14"/>
        <end position="209"/>
    </location>
</feature>
<dbReference type="InterPro" id="IPR027469">
    <property type="entry name" value="Cation_efflux_TMD_sf"/>
</dbReference>
<evidence type="ECO:0000256" key="3">
    <source>
        <dbReference type="ARBA" id="ARBA00022448"/>
    </source>
</evidence>
<evidence type="ECO:0000256" key="1">
    <source>
        <dbReference type="ARBA" id="ARBA00004141"/>
    </source>
</evidence>
<feature type="transmembrane region" description="Helical" evidence="7">
    <location>
        <begin position="82"/>
        <end position="103"/>
    </location>
</feature>
<dbReference type="InterPro" id="IPR058533">
    <property type="entry name" value="Cation_efflux_TM"/>
</dbReference>
<evidence type="ECO:0000256" key="7">
    <source>
        <dbReference type="SAM" id="Phobius"/>
    </source>
</evidence>